<dbReference type="Proteomes" id="UP000821845">
    <property type="component" value="Chromosome 9"/>
</dbReference>
<evidence type="ECO:0000313" key="1">
    <source>
        <dbReference type="EMBL" id="KAH6923294.1"/>
    </source>
</evidence>
<name>A0ACB7RN36_HYAAI</name>
<dbReference type="EMBL" id="CM023489">
    <property type="protein sequence ID" value="KAH6923294.1"/>
    <property type="molecule type" value="Genomic_DNA"/>
</dbReference>
<sequence>MELPCSMTDAEPCWILGNLRAFNHILMRVDIELKEEEPRKLCVCSLDEAVVAHSNDNWVFDACILFHLLLKRHKCIQTLRLDKTSVASGYPQILCDALACNRGLRHLAIACWDFLPATERTLVYSLCKMPALETICISKLSIKPIAAGRIGDMIAKAKCVRNVKFLENNMPPEAGTELMRGLCRNSGLELIWLDDNALGTGGARYLGEYLATSSKLREVSLSDVPCFDEEQLVLIAEGLKTNRSLEKLVIHGCRVTPGGIDRLAEVLKSNCTLKQLTLSACNLAQAETKSLAILLEFNSGLVEVDLRDNLINDLGALRLAQALKFNTHLEKLNLEANQINSQGVVSLVEALANNGVLKELILGCVEEEDEEDEKAVATALHRTAAHGRVRLCYNVLSGIFQLSAGLRMNAEQITSVHLDASVDVDADCLKDLFVALGTVPRLESLCIESQINMDGSAARRFAKLLSTTKTLKNVQINSCNADNVALETVMKGLKKNQSVLRMEMEFSACSSSCTDAFVDMLKGNKTLTHFGDITTKLSELQVIARELPANRFLTSLKIWEKPGFGDAIFEINEILRRNVSFLNRAVEFALEPEKFGIRRQPAALFEEFCDTEPFRNHLSRIAGPAGASEAMQRARRHITNNLFAITGVCQVPAICWPHPTGQAQAGRRLGDDRDPLTFNRLKSLTTAVDVVAAALKKSTNQLLEVSEDGTKIRRSPAKPAPESNKEQQQKLDELSVYVKGFPQTATIDELLEFFGQYGKCINVFMRRYPKTRKFKGSVFATFETKEQADGFLAKEGVKYNELELTRSMKTDYVARKKQERQARLDEKAKKKAANNEAAGGDAAAEEPEAPEIVLGCLLRIKGLGSETTWENLKEAFASYAAVAFVDYSRGQPEAVLRFVEEGSAQAVLAKLGAQGEPLKVNGHEVTAEALEGDEEVEYWKKLTAAKRDRKNRFNKGGQRGNKGGQQGRGRNQGGRRQDRGKKRAAEEDGAGGDATNSEAKRQKEDSKEGGGETDNGGESEAKRSKTDDGVAAAE</sequence>
<protein>
    <submittedName>
        <fullName evidence="1">Uncharacterized protein</fullName>
    </submittedName>
</protein>
<keyword evidence="2" id="KW-1185">Reference proteome</keyword>
<accession>A0ACB7RN36</accession>
<gene>
    <name evidence="1" type="ORF">HPB50_026711</name>
</gene>
<organism evidence="1 2">
    <name type="scientific">Hyalomma asiaticum</name>
    <name type="common">Tick</name>
    <dbReference type="NCBI Taxonomy" id="266040"/>
    <lineage>
        <taxon>Eukaryota</taxon>
        <taxon>Metazoa</taxon>
        <taxon>Ecdysozoa</taxon>
        <taxon>Arthropoda</taxon>
        <taxon>Chelicerata</taxon>
        <taxon>Arachnida</taxon>
        <taxon>Acari</taxon>
        <taxon>Parasitiformes</taxon>
        <taxon>Ixodida</taxon>
        <taxon>Ixodoidea</taxon>
        <taxon>Ixodidae</taxon>
        <taxon>Hyalomminae</taxon>
        <taxon>Hyalomma</taxon>
    </lineage>
</organism>
<evidence type="ECO:0000313" key="2">
    <source>
        <dbReference type="Proteomes" id="UP000821845"/>
    </source>
</evidence>
<proteinExistence type="predicted"/>
<comment type="caution">
    <text evidence="1">The sequence shown here is derived from an EMBL/GenBank/DDBJ whole genome shotgun (WGS) entry which is preliminary data.</text>
</comment>
<reference evidence="1" key="1">
    <citation type="submission" date="2020-05" db="EMBL/GenBank/DDBJ databases">
        <title>Large-scale comparative analyses of tick genomes elucidate their genetic diversity and vector capacities.</title>
        <authorList>
            <person name="Jia N."/>
            <person name="Wang J."/>
            <person name="Shi W."/>
            <person name="Du L."/>
            <person name="Sun Y."/>
            <person name="Zhan W."/>
            <person name="Jiang J."/>
            <person name="Wang Q."/>
            <person name="Zhang B."/>
            <person name="Ji P."/>
            <person name="Sakyi L.B."/>
            <person name="Cui X."/>
            <person name="Yuan T."/>
            <person name="Jiang B."/>
            <person name="Yang W."/>
            <person name="Lam T.T.-Y."/>
            <person name="Chang Q."/>
            <person name="Ding S."/>
            <person name="Wang X."/>
            <person name="Zhu J."/>
            <person name="Ruan X."/>
            <person name="Zhao L."/>
            <person name="Wei J."/>
            <person name="Que T."/>
            <person name="Du C."/>
            <person name="Cheng J."/>
            <person name="Dai P."/>
            <person name="Han X."/>
            <person name="Huang E."/>
            <person name="Gao Y."/>
            <person name="Liu J."/>
            <person name="Shao H."/>
            <person name="Ye R."/>
            <person name="Li L."/>
            <person name="Wei W."/>
            <person name="Wang X."/>
            <person name="Wang C."/>
            <person name="Yang T."/>
            <person name="Huo Q."/>
            <person name="Li W."/>
            <person name="Guo W."/>
            <person name="Chen H."/>
            <person name="Zhou L."/>
            <person name="Ni X."/>
            <person name="Tian J."/>
            <person name="Zhou Y."/>
            <person name="Sheng Y."/>
            <person name="Liu T."/>
            <person name="Pan Y."/>
            <person name="Xia L."/>
            <person name="Li J."/>
            <person name="Zhao F."/>
            <person name="Cao W."/>
        </authorList>
    </citation>
    <scope>NUCLEOTIDE SEQUENCE</scope>
    <source>
        <strain evidence="1">Hyas-2018</strain>
    </source>
</reference>